<protein>
    <recommendedName>
        <fullName evidence="1">Serine acetyltransferase N-terminal domain-containing protein</fullName>
    </recommendedName>
</protein>
<proteinExistence type="predicted"/>
<dbReference type="Gene3D" id="1.10.3130.10">
    <property type="entry name" value="serine acetyltransferase, domain 1"/>
    <property type="match status" value="1"/>
</dbReference>
<evidence type="ECO:0000313" key="4">
    <source>
        <dbReference type="Proteomes" id="UP000525078"/>
    </source>
</evidence>
<evidence type="ECO:0000313" key="3">
    <source>
        <dbReference type="EMBL" id="KAF4393516.1"/>
    </source>
</evidence>
<dbReference type="InterPro" id="IPR042122">
    <property type="entry name" value="Ser_AcTrfase_N_sf"/>
</dbReference>
<dbReference type="Proteomes" id="UP000583929">
    <property type="component" value="Unassembled WGS sequence"/>
</dbReference>
<dbReference type="GO" id="GO:0005737">
    <property type="term" value="C:cytoplasm"/>
    <property type="evidence" value="ECO:0007669"/>
    <property type="project" value="InterPro"/>
</dbReference>
<dbReference type="AlphaFoldDB" id="A0A7J6HDT5"/>
<dbReference type="GO" id="GO:0009001">
    <property type="term" value="F:serine O-acetyltransferase activity"/>
    <property type="evidence" value="ECO:0007669"/>
    <property type="project" value="InterPro"/>
</dbReference>
<dbReference type="EMBL" id="JAATIQ010000655">
    <property type="protein sequence ID" value="KAF4349018.1"/>
    <property type="molecule type" value="Genomic_DNA"/>
</dbReference>
<evidence type="ECO:0000259" key="1">
    <source>
        <dbReference type="Pfam" id="PF06426"/>
    </source>
</evidence>
<evidence type="ECO:0000313" key="5">
    <source>
        <dbReference type="Proteomes" id="UP000583929"/>
    </source>
</evidence>
<comment type="caution">
    <text evidence="3">The sequence shown here is derived from an EMBL/GenBank/DDBJ whole genome shotgun (WGS) entry which is preliminary data.</text>
</comment>
<sequence length="95" mass="10863">MVDYGEDLDDDKIDMWLKMQNEARTDIEEELIVTSFYSSFILSQNSLGSAPANHLSMKLSNNHIGSRNHQIRILACQAHRVVHKCVSLIDLEQSF</sequence>
<gene>
    <name evidence="3" type="ORF">F8388_023320</name>
    <name evidence="2" type="ORF">G4B88_012758</name>
</gene>
<dbReference type="Pfam" id="PF06426">
    <property type="entry name" value="SATase_N"/>
    <property type="match status" value="1"/>
</dbReference>
<keyword evidence="5" id="KW-1185">Reference proteome</keyword>
<accession>A0A7J6HDT5</accession>
<dbReference type="InterPro" id="IPR010493">
    <property type="entry name" value="Ser_AcTrfase_N"/>
</dbReference>
<dbReference type="Proteomes" id="UP000525078">
    <property type="component" value="Unassembled WGS sequence"/>
</dbReference>
<name>A0A7J6HDT5_CANSA</name>
<organism evidence="3 4">
    <name type="scientific">Cannabis sativa</name>
    <name type="common">Hemp</name>
    <name type="synonym">Marijuana</name>
    <dbReference type="NCBI Taxonomy" id="3483"/>
    <lineage>
        <taxon>Eukaryota</taxon>
        <taxon>Viridiplantae</taxon>
        <taxon>Streptophyta</taxon>
        <taxon>Embryophyta</taxon>
        <taxon>Tracheophyta</taxon>
        <taxon>Spermatophyta</taxon>
        <taxon>Magnoliopsida</taxon>
        <taxon>eudicotyledons</taxon>
        <taxon>Gunneridae</taxon>
        <taxon>Pentapetalae</taxon>
        <taxon>rosids</taxon>
        <taxon>fabids</taxon>
        <taxon>Rosales</taxon>
        <taxon>Cannabaceae</taxon>
        <taxon>Cannabis</taxon>
    </lineage>
</organism>
<dbReference type="EMBL" id="JAATIP010000014">
    <property type="protein sequence ID" value="KAF4393516.1"/>
    <property type="molecule type" value="Genomic_DNA"/>
</dbReference>
<dbReference type="GO" id="GO:0006535">
    <property type="term" value="P:cysteine biosynthetic process from serine"/>
    <property type="evidence" value="ECO:0007669"/>
    <property type="project" value="InterPro"/>
</dbReference>
<feature type="domain" description="Serine acetyltransferase N-terminal" evidence="1">
    <location>
        <begin position="15"/>
        <end position="68"/>
    </location>
</feature>
<evidence type="ECO:0000313" key="2">
    <source>
        <dbReference type="EMBL" id="KAF4349018.1"/>
    </source>
</evidence>
<reference evidence="4 5" key="1">
    <citation type="journal article" date="2020" name="bioRxiv">
        <title>Sequence and annotation of 42 cannabis genomes reveals extensive copy number variation in cannabinoid synthesis and pathogen resistance genes.</title>
        <authorList>
            <person name="Mckernan K.J."/>
            <person name="Helbert Y."/>
            <person name="Kane L.T."/>
            <person name="Ebling H."/>
            <person name="Zhang L."/>
            <person name="Liu B."/>
            <person name="Eaton Z."/>
            <person name="Mclaughlin S."/>
            <person name="Kingan S."/>
            <person name="Baybayan P."/>
            <person name="Concepcion G."/>
            <person name="Jordan M."/>
            <person name="Riva A."/>
            <person name="Barbazuk W."/>
            <person name="Harkins T."/>
        </authorList>
    </citation>
    <scope>NUCLEOTIDE SEQUENCE [LARGE SCALE GENOMIC DNA]</scope>
    <source>
        <strain evidence="4 5">cv. Jamaican Lion 4</strain>
        <strain evidence="2">Father</strain>
        <strain evidence="3">Mother</strain>
        <tissue evidence="3">Leaf</tissue>
    </source>
</reference>